<dbReference type="PROSITE" id="PS50885">
    <property type="entry name" value="HAMP"/>
    <property type="match status" value="1"/>
</dbReference>
<dbReference type="InterPro" id="IPR005467">
    <property type="entry name" value="His_kinase_dom"/>
</dbReference>
<dbReference type="InterPro" id="IPR003660">
    <property type="entry name" value="HAMP_dom"/>
</dbReference>
<evidence type="ECO:0000259" key="17">
    <source>
        <dbReference type="PROSITE" id="PS50885"/>
    </source>
</evidence>
<dbReference type="Gene3D" id="1.10.287.130">
    <property type="match status" value="1"/>
</dbReference>
<evidence type="ECO:0000259" key="15">
    <source>
        <dbReference type="PROSITE" id="PS50109"/>
    </source>
</evidence>
<evidence type="ECO:0000256" key="9">
    <source>
        <dbReference type="ARBA" id="ARBA00023012"/>
    </source>
</evidence>
<keyword evidence="8" id="KW-0067">ATP-binding</keyword>
<dbReference type="SUPFAM" id="SSF52172">
    <property type="entry name" value="CheY-like"/>
    <property type="match status" value="1"/>
</dbReference>
<feature type="modified residue" description="4-aspartylphosphate" evidence="12">
    <location>
        <position position="589"/>
    </location>
</feature>
<evidence type="ECO:0000256" key="8">
    <source>
        <dbReference type="ARBA" id="ARBA00022840"/>
    </source>
</evidence>
<feature type="transmembrane region" description="Helical" evidence="14">
    <location>
        <begin position="20"/>
        <end position="44"/>
    </location>
</feature>
<comment type="subunit">
    <text evidence="10">At low DSF concentrations, interacts with RpfF.</text>
</comment>
<keyword evidence="5" id="KW-0808">Transferase</keyword>
<evidence type="ECO:0000256" key="14">
    <source>
        <dbReference type="SAM" id="Phobius"/>
    </source>
</evidence>
<dbReference type="PANTHER" id="PTHR45339:SF1">
    <property type="entry name" value="HYBRID SIGNAL TRANSDUCTION HISTIDINE KINASE J"/>
    <property type="match status" value="1"/>
</dbReference>
<dbReference type="InterPro" id="IPR036890">
    <property type="entry name" value="HATPase_C_sf"/>
</dbReference>
<evidence type="ECO:0000256" key="3">
    <source>
        <dbReference type="ARBA" id="ARBA00012438"/>
    </source>
</evidence>
<dbReference type="PROSITE" id="PS50109">
    <property type="entry name" value="HIS_KIN"/>
    <property type="match status" value="1"/>
</dbReference>
<dbReference type="PRINTS" id="PR00344">
    <property type="entry name" value="BCTRLSENSOR"/>
</dbReference>
<evidence type="ECO:0000256" key="6">
    <source>
        <dbReference type="ARBA" id="ARBA00022741"/>
    </source>
</evidence>
<dbReference type="SUPFAM" id="SSF158472">
    <property type="entry name" value="HAMP domain-like"/>
    <property type="match status" value="1"/>
</dbReference>
<dbReference type="CDD" id="cd00082">
    <property type="entry name" value="HisKA"/>
    <property type="match status" value="1"/>
</dbReference>
<dbReference type="AlphaFoldDB" id="A0A6I6JED6"/>
<evidence type="ECO:0000256" key="11">
    <source>
        <dbReference type="ARBA" id="ARBA00068150"/>
    </source>
</evidence>
<dbReference type="SUPFAM" id="SSF55874">
    <property type="entry name" value="ATPase domain of HSP90 chaperone/DNA topoisomerase II/histidine kinase"/>
    <property type="match status" value="1"/>
</dbReference>
<dbReference type="GO" id="GO:0016020">
    <property type="term" value="C:membrane"/>
    <property type="evidence" value="ECO:0007669"/>
    <property type="project" value="UniProtKB-SubCell"/>
</dbReference>
<dbReference type="InterPro" id="IPR011006">
    <property type="entry name" value="CheY-like_superfamily"/>
</dbReference>
<gene>
    <name evidence="18" type="ORF">GM415_01055</name>
</gene>
<evidence type="ECO:0000256" key="7">
    <source>
        <dbReference type="ARBA" id="ARBA00022777"/>
    </source>
</evidence>
<feature type="coiled-coil region" evidence="13">
    <location>
        <begin position="233"/>
        <end position="285"/>
    </location>
</feature>
<dbReference type="Pfam" id="PF00512">
    <property type="entry name" value="HisKA"/>
    <property type="match status" value="1"/>
</dbReference>
<dbReference type="EMBL" id="CP046400">
    <property type="protein sequence ID" value="QGY38782.1"/>
    <property type="molecule type" value="Genomic_DNA"/>
</dbReference>
<organism evidence="18 19">
    <name type="scientific">Pseudodesulfovibrio cashew</name>
    <dbReference type="NCBI Taxonomy" id="2678688"/>
    <lineage>
        <taxon>Bacteria</taxon>
        <taxon>Pseudomonadati</taxon>
        <taxon>Thermodesulfobacteriota</taxon>
        <taxon>Desulfovibrionia</taxon>
        <taxon>Desulfovibrionales</taxon>
        <taxon>Desulfovibrionaceae</taxon>
    </lineage>
</organism>
<dbReference type="CDD" id="cd16922">
    <property type="entry name" value="HATPase_EvgS-ArcB-TorS-like"/>
    <property type="match status" value="1"/>
</dbReference>
<dbReference type="PANTHER" id="PTHR45339">
    <property type="entry name" value="HYBRID SIGNAL TRANSDUCTION HISTIDINE KINASE J"/>
    <property type="match status" value="1"/>
</dbReference>
<feature type="domain" description="Histidine kinase" evidence="15">
    <location>
        <begin position="295"/>
        <end position="516"/>
    </location>
</feature>
<feature type="domain" description="HAMP" evidence="17">
    <location>
        <begin position="182"/>
        <end position="234"/>
    </location>
</feature>
<dbReference type="SMART" id="SM00387">
    <property type="entry name" value="HATPase_c"/>
    <property type="match status" value="1"/>
</dbReference>
<keyword evidence="7" id="KW-0418">Kinase</keyword>
<keyword evidence="14" id="KW-0812">Transmembrane</keyword>
<dbReference type="Pfam" id="PF02518">
    <property type="entry name" value="HATPase_c"/>
    <property type="match status" value="1"/>
</dbReference>
<dbReference type="EC" id="2.7.13.3" evidence="3"/>
<dbReference type="FunFam" id="3.30.565.10:FF:000010">
    <property type="entry name" value="Sensor histidine kinase RcsC"/>
    <property type="match status" value="1"/>
</dbReference>
<dbReference type="CDD" id="cd06225">
    <property type="entry name" value="HAMP"/>
    <property type="match status" value="1"/>
</dbReference>
<dbReference type="PROSITE" id="PS50110">
    <property type="entry name" value="RESPONSE_REGULATORY"/>
    <property type="match status" value="1"/>
</dbReference>
<dbReference type="CDD" id="cd17546">
    <property type="entry name" value="REC_hyHK_CKI1_RcsC-like"/>
    <property type="match status" value="1"/>
</dbReference>
<dbReference type="SMART" id="SM00448">
    <property type="entry name" value="REC"/>
    <property type="match status" value="1"/>
</dbReference>
<dbReference type="Proteomes" id="UP000428328">
    <property type="component" value="Chromosome"/>
</dbReference>
<dbReference type="KEGG" id="psel:GM415_01055"/>
<dbReference type="Gene3D" id="3.30.565.10">
    <property type="entry name" value="Histidine kinase-like ATPase, C-terminal domain"/>
    <property type="match status" value="1"/>
</dbReference>
<dbReference type="InterPro" id="IPR036097">
    <property type="entry name" value="HisK_dim/P_sf"/>
</dbReference>
<keyword evidence="13" id="KW-0175">Coiled coil</keyword>
<evidence type="ECO:0000259" key="16">
    <source>
        <dbReference type="PROSITE" id="PS50110"/>
    </source>
</evidence>
<evidence type="ECO:0000256" key="12">
    <source>
        <dbReference type="PROSITE-ProRule" id="PRU00169"/>
    </source>
</evidence>
<dbReference type="InterPro" id="IPR004358">
    <property type="entry name" value="Sig_transdc_His_kin-like_C"/>
</dbReference>
<dbReference type="GO" id="GO:0000155">
    <property type="term" value="F:phosphorelay sensor kinase activity"/>
    <property type="evidence" value="ECO:0007669"/>
    <property type="project" value="InterPro"/>
</dbReference>
<proteinExistence type="predicted"/>
<dbReference type="SMART" id="SM00304">
    <property type="entry name" value="HAMP"/>
    <property type="match status" value="1"/>
</dbReference>
<keyword evidence="14" id="KW-1133">Transmembrane helix</keyword>
<dbReference type="InterPro" id="IPR003594">
    <property type="entry name" value="HATPase_dom"/>
</dbReference>
<dbReference type="SUPFAM" id="SSF47384">
    <property type="entry name" value="Homodimeric domain of signal transducing histidine kinase"/>
    <property type="match status" value="1"/>
</dbReference>
<dbReference type="Pfam" id="PF00072">
    <property type="entry name" value="Response_reg"/>
    <property type="match status" value="1"/>
</dbReference>
<protein>
    <recommendedName>
        <fullName evidence="11">Sensory/regulatory protein RpfC</fullName>
        <ecNumber evidence="3">2.7.13.3</ecNumber>
    </recommendedName>
</protein>
<keyword evidence="14" id="KW-0472">Membrane</keyword>
<reference evidence="18 19" key="1">
    <citation type="submission" date="2019-11" db="EMBL/GenBank/DDBJ databases">
        <authorList>
            <person name="Zheng R.K."/>
            <person name="Sun C.M."/>
        </authorList>
    </citation>
    <scope>NUCLEOTIDE SEQUENCE [LARGE SCALE GENOMIC DNA]</scope>
    <source>
        <strain evidence="18 19">SRB007</strain>
    </source>
</reference>
<dbReference type="InterPro" id="IPR003661">
    <property type="entry name" value="HisK_dim/P_dom"/>
</dbReference>
<evidence type="ECO:0000256" key="10">
    <source>
        <dbReference type="ARBA" id="ARBA00064003"/>
    </source>
</evidence>
<dbReference type="Gene3D" id="6.10.340.10">
    <property type="match status" value="1"/>
</dbReference>
<sequence>MTETKSKKTSSPSALSRRAALTQTVAIAGVVLLFSIAAILYNTYRLYNQVDSKIASVAALAETSLATAVWQVDHASARDFINAVLLDPDVVFAQVVTGRETMASRAKPGYAGMDFAAFGKNGQFRTIAVEIRKNGNRIGTFNLATSLQSIRRDVVISCLVTLVLAFVLIVVISQTTLYFSRAKLFNPLKRLEESATSIADGDLDAPIDTHLPGELGTLAHAIDDMRDSVRHLISDLQESKLRLEDHRNALEKTVKERTEELEQKNESLNKALDDVRNAKRAAEVANLAKSSFLASMSHEIRTPMNAILGMADILWETKLTEDQSRYVQVFRSAGENLLEILDDILDLSKIEAGRLSLEEIEFNLYEVISKTCALIEPKARSKELSFSCDIAPTAPEFLSGDPVRLKQIIINLLGNAVKFTEEGTVSLSVDPLQTENEDLLLQFTVKDTGPGIPPDKLDAIFDSFTQADSSTTRRFGGTGLGLAISKRLVSMMGGRIWVESSHGSGSAFLFTARFNLSEPIDIMPGEPLPTIEDGDLPALNLLVCEDSKYNAFVIQTYLKNTPCTLTIAENGQVGVDAFKREAFDCVLMDIQMPVMDGYEATRTIREWEAENGRARTPLIAMTAYAHSEAAQACLEAGADSHLAKPVKKSALFDALQAVSLPKGGDAESEEAEAARISVKAAYAALERDDFASVRVLGSDIENRGKALSLELLTESGAALQQAAGDVPDRAAVRRILDDLAQVVDIPGPLG</sequence>
<keyword evidence="19" id="KW-1185">Reference proteome</keyword>
<evidence type="ECO:0000256" key="4">
    <source>
        <dbReference type="ARBA" id="ARBA00022553"/>
    </source>
</evidence>
<comment type="catalytic activity">
    <reaction evidence="1">
        <text>ATP + protein L-histidine = ADP + protein N-phospho-L-histidine.</text>
        <dbReference type="EC" id="2.7.13.3"/>
    </reaction>
</comment>
<comment type="subcellular location">
    <subcellularLocation>
        <location evidence="2">Membrane</location>
    </subcellularLocation>
</comment>
<evidence type="ECO:0000256" key="13">
    <source>
        <dbReference type="SAM" id="Coils"/>
    </source>
</evidence>
<accession>A0A6I6JED6</accession>
<evidence type="ECO:0000256" key="2">
    <source>
        <dbReference type="ARBA" id="ARBA00004370"/>
    </source>
</evidence>
<evidence type="ECO:0000313" key="18">
    <source>
        <dbReference type="EMBL" id="QGY38782.1"/>
    </source>
</evidence>
<evidence type="ECO:0000256" key="5">
    <source>
        <dbReference type="ARBA" id="ARBA00022679"/>
    </source>
</evidence>
<dbReference type="Pfam" id="PF00672">
    <property type="entry name" value="HAMP"/>
    <property type="match status" value="1"/>
</dbReference>
<dbReference type="Gene3D" id="3.40.50.2300">
    <property type="match status" value="1"/>
</dbReference>
<dbReference type="InterPro" id="IPR001789">
    <property type="entry name" value="Sig_transdc_resp-reg_receiver"/>
</dbReference>
<name>A0A6I6JED6_9BACT</name>
<feature type="domain" description="Response regulatory" evidence="16">
    <location>
        <begin position="540"/>
        <end position="659"/>
    </location>
</feature>
<keyword evidence="6" id="KW-0547">Nucleotide-binding</keyword>
<evidence type="ECO:0000256" key="1">
    <source>
        <dbReference type="ARBA" id="ARBA00000085"/>
    </source>
</evidence>
<dbReference type="RefSeq" id="WP_158945915.1">
    <property type="nucleotide sequence ID" value="NZ_CP046400.1"/>
</dbReference>
<dbReference type="SMART" id="SM00388">
    <property type="entry name" value="HisKA"/>
    <property type="match status" value="1"/>
</dbReference>
<keyword evidence="9" id="KW-0902">Two-component regulatory system</keyword>
<evidence type="ECO:0000313" key="19">
    <source>
        <dbReference type="Proteomes" id="UP000428328"/>
    </source>
</evidence>
<feature type="transmembrane region" description="Helical" evidence="14">
    <location>
        <begin position="154"/>
        <end position="179"/>
    </location>
</feature>
<keyword evidence="4 12" id="KW-0597">Phosphoprotein</keyword>
<dbReference type="FunFam" id="1.10.287.130:FF:000002">
    <property type="entry name" value="Two-component osmosensing histidine kinase"/>
    <property type="match status" value="1"/>
</dbReference>
<dbReference type="GO" id="GO:0005524">
    <property type="term" value="F:ATP binding"/>
    <property type="evidence" value="ECO:0007669"/>
    <property type="project" value="UniProtKB-KW"/>
</dbReference>